<gene>
    <name evidence="2" type="ORF">PISL3812_01851</name>
</gene>
<dbReference type="InterPro" id="IPR052742">
    <property type="entry name" value="Mito_N-acetyltransferase"/>
</dbReference>
<dbReference type="GO" id="GO:0016747">
    <property type="term" value="F:acyltransferase activity, transferring groups other than amino-acyl groups"/>
    <property type="evidence" value="ECO:0007669"/>
    <property type="project" value="InterPro"/>
</dbReference>
<dbReference type="InterPro" id="IPR000182">
    <property type="entry name" value="GNAT_dom"/>
</dbReference>
<dbReference type="OrthoDB" id="10264707at2759"/>
<dbReference type="PROSITE" id="PS51186">
    <property type="entry name" value="GNAT"/>
    <property type="match status" value="1"/>
</dbReference>
<feature type="domain" description="N-acetyltransferase" evidence="1">
    <location>
        <begin position="73"/>
        <end position="222"/>
    </location>
</feature>
<dbReference type="Proteomes" id="UP000054383">
    <property type="component" value="Unassembled WGS sequence"/>
</dbReference>
<evidence type="ECO:0000313" key="2">
    <source>
        <dbReference type="EMBL" id="CRG84586.1"/>
    </source>
</evidence>
<accession>A0A0U1LNX2</accession>
<name>A0A0U1LNX2_TALIS</name>
<sequence length="222" mass="24425">MPGSILENAVDPPLPAPKAHLASAPLLHPRRDTLRDGRGQVSLYPIAGGADSLPPGLVRYLHAEFSAEIEKGCTYPMEQPMTLERFRDYWFGTFAVVALIEEEVQEKIGLQERDWEKVCLGTFYIKPNYPGRCSHVCNAGFLTCTAARGQGAGTVMGKAYLEYAPKLGYKYSVFNLVFANNLASIKIWNGLGFEVIGRVPAAARLANSEEMVDALIYGRVLQ</sequence>
<keyword evidence="3" id="KW-1185">Reference proteome</keyword>
<evidence type="ECO:0000259" key="1">
    <source>
        <dbReference type="PROSITE" id="PS51186"/>
    </source>
</evidence>
<dbReference type="OMA" id="MEQPMAL"/>
<dbReference type="EMBL" id="CVMT01000001">
    <property type="protein sequence ID" value="CRG84586.1"/>
    <property type="molecule type" value="Genomic_DNA"/>
</dbReference>
<reference evidence="2 3" key="1">
    <citation type="submission" date="2015-04" db="EMBL/GenBank/DDBJ databases">
        <authorList>
            <person name="Syromyatnikov M.Y."/>
            <person name="Popov V.N."/>
        </authorList>
    </citation>
    <scope>NUCLEOTIDE SEQUENCE [LARGE SCALE GENOMIC DNA]</scope>
    <source>
        <strain evidence="2">WF-38-12</strain>
    </source>
</reference>
<dbReference type="STRING" id="28573.A0A0U1LNX2"/>
<protein>
    <submittedName>
        <fullName evidence="2">L-azetidine-2-carboxylic acid acetyltransferase</fullName>
    </submittedName>
</protein>
<proteinExistence type="predicted"/>
<dbReference type="Pfam" id="PF00583">
    <property type="entry name" value="Acetyltransf_1"/>
    <property type="match status" value="1"/>
</dbReference>
<dbReference type="GO" id="GO:0005634">
    <property type="term" value="C:nucleus"/>
    <property type="evidence" value="ECO:0007669"/>
    <property type="project" value="TreeGrafter"/>
</dbReference>
<dbReference type="PANTHER" id="PTHR43138:SF1">
    <property type="entry name" value="N-ACETYLTRANSFERASE ACA1"/>
    <property type="match status" value="1"/>
</dbReference>
<dbReference type="SUPFAM" id="SSF55729">
    <property type="entry name" value="Acyl-CoA N-acyltransferases (Nat)"/>
    <property type="match status" value="1"/>
</dbReference>
<keyword evidence="2" id="KW-0808">Transferase</keyword>
<organism evidence="2 3">
    <name type="scientific">Talaromyces islandicus</name>
    <name type="common">Penicillium islandicum</name>
    <dbReference type="NCBI Taxonomy" id="28573"/>
    <lineage>
        <taxon>Eukaryota</taxon>
        <taxon>Fungi</taxon>
        <taxon>Dikarya</taxon>
        <taxon>Ascomycota</taxon>
        <taxon>Pezizomycotina</taxon>
        <taxon>Eurotiomycetes</taxon>
        <taxon>Eurotiomycetidae</taxon>
        <taxon>Eurotiales</taxon>
        <taxon>Trichocomaceae</taxon>
        <taxon>Talaromyces</taxon>
        <taxon>Talaromyces sect. Islandici</taxon>
    </lineage>
</organism>
<evidence type="ECO:0000313" key="3">
    <source>
        <dbReference type="Proteomes" id="UP000054383"/>
    </source>
</evidence>
<dbReference type="PANTHER" id="PTHR43138">
    <property type="entry name" value="ACETYLTRANSFERASE, GNAT FAMILY"/>
    <property type="match status" value="1"/>
</dbReference>
<dbReference type="InterPro" id="IPR016181">
    <property type="entry name" value="Acyl_CoA_acyltransferase"/>
</dbReference>
<dbReference type="AlphaFoldDB" id="A0A0U1LNX2"/>
<dbReference type="Gene3D" id="3.40.630.30">
    <property type="match status" value="1"/>
</dbReference>